<dbReference type="Proteomes" id="UP000622797">
    <property type="component" value="Unassembled WGS sequence"/>
</dbReference>
<evidence type="ECO:0000313" key="2">
    <source>
        <dbReference type="EMBL" id="KAF4957603.1"/>
    </source>
</evidence>
<reference evidence="2" key="1">
    <citation type="journal article" date="2020" name="BMC Genomics">
        <title>Correction to: Identification and distribution of gene clusters required for synthesis of sphingolipid metabolism inhibitors in diverse species of the filamentous fungus Fusarium.</title>
        <authorList>
            <person name="Kim H.S."/>
            <person name="Lohmar J.M."/>
            <person name="Busman M."/>
            <person name="Brown D.W."/>
            <person name="Naumann T.A."/>
            <person name="Divon H.H."/>
            <person name="Lysoe E."/>
            <person name="Uhlig S."/>
            <person name="Proctor R.H."/>
        </authorList>
    </citation>
    <scope>NUCLEOTIDE SEQUENCE</scope>
    <source>
        <strain evidence="2">NRRL 20472</strain>
    </source>
</reference>
<dbReference type="EMBL" id="JABEXW010000720">
    <property type="protein sequence ID" value="KAF4957603.1"/>
    <property type="molecule type" value="Genomic_DNA"/>
</dbReference>
<keyword evidence="3" id="KW-1185">Reference proteome</keyword>
<protein>
    <recommendedName>
        <fullName evidence="4">3'-5' exonuclease domain-containing protein</fullName>
    </recommendedName>
</protein>
<proteinExistence type="predicted"/>
<evidence type="ECO:0000313" key="3">
    <source>
        <dbReference type="Proteomes" id="UP000622797"/>
    </source>
</evidence>
<evidence type="ECO:0008006" key="4">
    <source>
        <dbReference type="Google" id="ProtNLM"/>
    </source>
</evidence>
<feature type="compositionally biased region" description="Basic and acidic residues" evidence="1">
    <location>
        <begin position="229"/>
        <end position="239"/>
    </location>
</feature>
<dbReference type="GO" id="GO:0003676">
    <property type="term" value="F:nucleic acid binding"/>
    <property type="evidence" value="ECO:0007669"/>
    <property type="project" value="InterPro"/>
</dbReference>
<reference evidence="2" key="2">
    <citation type="submission" date="2020-05" db="EMBL/GenBank/DDBJ databases">
        <authorList>
            <person name="Kim H.-S."/>
            <person name="Proctor R.H."/>
            <person name="Brown D.W."/>
        </authorList>
    </citation>
    <scope>NUCLEOTIDE SEQUENCE</scope>
    <source>
        <strain evidence="2">NRRL 20472</strain>
    </source>
</reference>
<dbReference type="AlphaFoldDB" id="A0A8H4X0G7"/>
<dbReference type="PANTHER" id="PTHR43040">
    <property type="entry name" value="RIBONUCLEASE D"/>
    <property type="match status" value="1"/>
</dbReference>
<dbReference type="Gene3D" id="3.30.420.10">
    <property type="entry name" value="Ribonuclease H-like superfamily/Ribonuclease H"/>
    <property type="match status" value="1"/>
</dbReference>
<evidence type="ECO:0000256" key="1">
    <source>
        <dbReference type="SAM" id="MobiDB-lite"/>
    </source>
</evidence>
<dbReference type="InterPro" id="IPR036397">
    <property type="entry name" value="RNaseH_sf"/>
</dbReference>
<comment type="caution">
    <text evidence="2">The sequence shown here is derived from an EMBL/GenBank/DDBJ whole genome shotgun (WGS) entry which is preliminary data.</text>
</comment>
<dbReference type="PANTHER" id="PTHR43040:SF1">
    <property type="entry name" value="RIBONUCLEASE D"/>
    <property type="match status" value="1"/>
</dbReference>
<name>A0A8H4X0G7_9HYPO</name>
<organism evidence="2 3">
    <name type="scientific">Fusarium sarcochroum</name>
    <dbReference type="NCBI Taxonomy" id="1208366"/>
    <lineage>
        <taxon>Eukaryota</taxon>
        <taxon>Fungi</taxon>
        <taxon>Dikarya</taxon>
        <taxon>Ascomycota</taxon>
        <taxon>Pezizomycotina</taxon>
        <taxon>Sordariomycetes</taxon>
        <taxon>Hypocreomycetidae</taxon>
        <taxon>Hypocreales</taxon>
        <taxon>Nectriaceae</taxon>
        <taxon>Fusarium</taxon>
        <taxon>Fusarium lateritium species complex</taxon>
    </lineage>
</organism>
<gene>
    <name evidence="2" type="ORF">FSARC_11242</name>
</gene>
<dbReference type="InterPro" id="IPR012337">
    <property type="entry name" value="RNaseH-like_sf"/>
</dbReference>
<feature type="region of interest" description="Disordered" evidence="1">
    <location>
        <begin position="229"/>
        <end position="248"/>
    </location>
</feature>
<dbReference type="OrthoDB" id="428177at2759"/>
<sequence>MDQQTSSQSVKSLTQEKRSSTMVINSIHQLKQLLQDLDGLPVKPPSIYLDASGVGQEELIDLQLLVLPTNTLYVVNMRSLGTTALSSVGDKGTSLRSMLESKAIIKVGFDIRGMSRLLFRQLNVSLDGMYDLQLMELASRDNGQSKKFLAGLAKCIDQDIPSTNNTKRRWLQPDDSTNMHLFNSLGHVPRQSMNRVELFPALWKVYRRKLGVPHQAFWLRSARTQSWKRVQDSKKDPGSKNRQHIGPDFWWDNEQRQAALDDWLDEIVMESRVGDWELNDDAEWVPTRKETDWDLNSF</sequence>
<dbReference type="SUPFAM" id="SSF53098">
    <property type="entry name" value="Ribonuclease H-like"/>
    <property type="match status" value="1"/>
</dbReference>
<accession>A0A8H4X0G7</accession>